<feature type="signal peptide" evidence="8">
    <location>
        <begin position="1"/>
        <end position="23"/>
    </location>
</feature>
<dbReference type="SUPFAM" id="SSF56935">
    <property type="entry name" value="Porins"/>
    <property type="match status" value="1"/>
</dbReference>
<keyword evidence="4" id="KW-0812">Transmembrane</keyword>
<dbReference type="GO" id="GO:0009279">
    <property type="term" value="C:cell outer membrane"/>
    <property type="evidence" value="ECO:0007669"/>
    <property type="project" value="UniProtKB-SubCell"/>
</dbReference>
<evidence type="ECO:0000256" key="6">
    <source>
        <dbReference type="ARBA" id="ARBA00023136"/>
    </source>
</evidence>
<evidence type="ECO:0000256" key="1">
    <source>
        <dbReference type="ARBA" id="ARBA00004571"/>
    </source>
</evidence>
<dbReference type="RefSeq" id="WP_180137874.1">
    <property type="nucleotide sequence ID" value="NZ_CAADHO010000002.1"/>
</dbReference>
<dbReference type="AlphaFoldDB" id="A0A4U8YPJ6"/>
<dbReference type="Gene3D" id="2.40.160.60">
    <property type="entry name" value="Outer membrane protein transport protein (OMPP1/FadL/TodX)"/>
    <property type="match status" value="1"/>
</dbReference>
<name>A0A4U8YPJ6_9BACT</name>
<evidence type="ECO:0008006" key="11">
    <source>
        <dbReference type="Google" id="ProtNLM"/>
    </source>
</evidence>
<evidence type="ECO:0000313" key="10">
    <source>
        <dbReference type="Proteomes" id="UP000507962"/>
    </source>
</evidence>
<proteinExistence type="inferred from homology"/>
<evidence type="ECO:0000256" key="7">
    <source>
        <dbReference type="ARBA" id="ARBA00023237"/>
    </source>
</evidence>
<reference evidence="9 10" key="1">
    <citation type="submission" date="2019-03" db="EMBL/GenBank/DDBJ databases">
        <authorList>
            <person name="Nijsse B."/>
        </authorList>
    </citation>
    <scope>NUCLEOTIDE SEQUENCE [LARGE SCALE GENOMIC DNA]</scope>
    <source>
        <strain evidence="9">Desulfoluna butyratoxydans MSL71</strain>
    </source>
</reference>
<comment type="similarity">
    <text evidence="2">Belongs to the OmpP1/FadL family.</text>
</comment>
<dbReference type="PANTHER" id="PTHR35093">
    <property type="entry name" value="OUTER MEMBRANE PROTEIN NMB0088-RELATED"/>
    <property type="match status" value="1"/>
</dbReference>
<keyword evidence="5 8" id="KW-0732">Signal</keyword>
<evidence type="ECO:0000256" key="3">
    <source>
        <dbReference type="ARBA" id="ARBA00022452"/>
    </source>
</evidence>
<keyword evidence="10" id="KW-1185">Reference proteome</keyword>
<organism evidence="9 10">
    <name type="scientific">Desulfoluna butyratoxydans</name>
    <dbReference type="NCBI Taxonomy" id="231438"/>
    <lineage>
        <taxon>Bacteria</taxon>
        <taxon>Pseudomonadati</taxon>
        <taxon>Thermodesulfobacteriota</taxon>
        <taxon>Desulfobacteria</taxon>
        <taxon>Desulfobacterales</taxon>
        <taxon>Desulfolunaceae</taxon>
        <taxon>Desulfoluna</taxon>
    </lineage>
</organism>
<evidence type="ECO:0000256" key="4">
    <source>
        <dbReference type="ARBA" id="ARBA00022692"/>
    </source>
</evidence>
<keyword evidence="3" id="KW-1134">Transmembrane beta strand</keyword>
<dbReference type="GO" id="GO:0015483">
    <property type="term" value="F:long-chain fatty acid transporting porin activity"/>
    <property type="evidence" value="ECO:0007669"/>
    <property type="project" value="TreeGrafter"/>
</dbReference>
<evidence type="ECO:0000313" key="9">
    <source>
        <dbReference type="EMBL" id="VFQ43602.1"/>
    </source>
</evidence>
<evidence type="ECO:0000256" key="5">
    <source>
        <dbReference type="ARBA" id="ARBA00022729"/>
    </source>
</evidence>
<keyword evidence="7" id="KW-0998">Cell outer membrane</keyword>
<dbReference type="PANTHER" id="PTHR35093:SF8">
    <property type="entry name" value="OUTER MEMBRANE PROTEIN NMB0088-RELATED"/>
    <property type="match status" value="1"/>
</dbReference>
<dbReference type="Proteomes" id="UP000507962">
    <property type="component" value="Unassembled WGS sequence"/>
</dbReference>
<evidence type="ECO:0000256" key="2">
    <source>
        <dbReference type="ARBA" id="ARBA00008163"/>
    </source>
</evidence>
<dbReference type="InterPro" id="IPR005017">
    <property type="entry name" value="OMPP1/FadL/TodX"/>
</dbReference>
<comment type="subcellular location">
    <subcellularLocation>
        <location evidence="1">Cell outer membrane</location>
        <topology evidence="1">Multi-pass membrane protein</topology>
    </subcellularLocation>
</comment>
<sequence length="411" mass="43930">MTHRMKALLAFLTAMAFSSTAGATLIENNTNLSADWTRMPARVAATDSVDAVLYNPAGTIRLGEGTFIMAGNQFLPKEYSHTKDGVRHETTTLTTVVPNLFAVKNGKKWSGFAGFGVIGGGGALEYENGMINNKALGYTVTQLAGLKASLAIDPSNPKVGPILTEEVASAWIGAYVGGACAVSDTLSLSLTGRLVYGTNTYEIDDGRFLDYEKTGTGFAPIIGLNYTPSPTVNIGFRHEFRTRVEWEVDKIDGSAAGAMASALGSKGDKTRKDFPAMTALGVSWKATESLTLATDVSYAWHDDIDWEGAEEGLDNGVEVACAFEYAVTPGFAVSAGYSYSNAGVDPEDYSTALSKNVYHGLSAGFMAEPVEGLRFNVGATKLFYEDDTDSHGITYEKDLWIIGMGVQYAFR</sequence>
<accession>A0A4U8YPJ6</accession>
<feature type="chain" id="PRO_5020734579" description="Outer membrane protein transport protein (Ompp1/fadl/todx)" evidence="8">
    <location>
        <begin position="24"/>
        <end position="411"/>
    </location>
</feature>
<keyword evidence="6" id="KW-0472">Membrane</keyword>
<protein>
    <recommendedName>
        <fullName evidence="11">Outer membrane protein transport protein (Ompp1/fadl/todx)</fullName>
    </recommendedName>
</protein>
<evidence type="ECO:0000256" key="8">
    <source>
        <dbReference type="SAM" id="SignalP"/>
    </source>
</evidence>
<gene>
    <name evidence="9" type="ORF">MSL71_12370</name>
</gene>
<dbReference type="EMBL" id="CAADHO010000002">
    <property type="protein sequence ID" value="VFQ43602.1"/>
    <property type="molecule type" value="Genomic_DNA"/>
</dbReference>